<feature type="chain" id="PRO_5040944555" evidence="2">
    <location>
        <begin position="19"/>
        <end position="266"/>
    </location>
</feature>
<organism evidence="3 4">
    <name type="scientific">Coemansia biformis</name>
    <dbReference type="NCBI Taxonomy" id="1286918"/>
    <lineage>
        <taxon>Eukaryota</taxon>
        <taxon>Fungi</taxon>
        <taxon>Fungi incertae sedis</taxon>
        <taxon>Zoopagomycota</taxon>
        <taxon>Kickxellomycotina</taxon>
        <taxon>Kickxellomycetes</taxon>
        <taxon>Kickxellales</taxon>
        <taxon>Kickxellaceae</taxon>
        <taxon>Coemansia</taxon>
    </lineage>
</organism>
<proteinExistence type="predicted"/>
<sequence length="266" mass="26416">MISRLVLLAGLLAAAASAQQTLAPLAQQPARNSFTPFRVIQAQTPEQRQAIQNLIQELQRSSPELFAAFGQPGSQQLALAVPPAETTGAAPQASPPPQQQSQQQPQQMQSGAAPGAVPVAPPPTGAPSAPPFPFSAAAPPAAASAVPSAATTPLSFALNALFPASSQPIQATPSDSLPFGLHFGSADSELAGLGTPDASSDGPDQVSSAVGQHHASVHPSSRSPGAGSSEPSSFNEWAGLDSSAATPAVTLAAIGLALLSAAGVGL</sequence>
<feature type="compositionally biased region" description="Pro residues" evidence="1">
    <location>
        <begin position="119"/>
        <end position="132"/>
    </location>
</feature>
<reference evidence="3" key="1">
    <citation type="submission" date="2022-07" db="EMBL/GenBank/DDBJ databases">
        <title>Phylogenomic reconstructions and comparative analyses of Kickxellomycotina fungi.</title>
        <authorList>
            <person name="Reynolds N.K."/>
            <person name="Stajich J.E."/>
            <person name="Barry K."/>
            <person name="Grigoriev I.V."/>
            <person name="Crous P."/>
            <person name="Smith M.E."/>
        </authorList>
    </citation>
    <scope>NUCLEOTIDE SEQUENCE</scope>
    <source>
        <strain evidence="3">BCRC 34381</strain>
    </source>
</reference>
<gene>
    <name evidence="3" type="ORF">LPJ61_002446</name>
</gene>
<evidence type="ECO:0000313" key="4">
    <source>
        <dbReference type="Proteomes" id="UP001143981"/>
    </source>
</evidence>
<accession>A0A9W7YD34</accession>
<feature type="region of interest" description="Disordered" evidence="1">
    <location>
        <begin position="83"/>
        <end position="132"/>
    </location>
</feature>
<feature type="signal peptide" evidence="2">
    <location>
        <begin position="1"/>
        <end position="18"/>
    </location>
</feature>
<name>A0A9W7YD34_9FUNG</name>
<evidence type="ECO:0000256" key="2">
    <source>
        <dbReference type="SAM" id="SignalP"/>
    </source>
</evidence>
<keyword evidence="2" id="KW-0732">Signal</keyword>
<feature type="region of interest" description="Disordered" evidence="1">
    <location>
        <begin position="169"/>
        <end position="238"/>
    </location>
</feature>
<dbReference type="AlphaFoldDB" id="A0A9W7YD34"/>
<evidence type="ECO:0000256" key="1">
    <source>
        <dbReference type="SAM" id="MobiDB-lite"/>
    </source>
</evidence>
<evidence type="ECO:0000313" key="3">
    <source>
        <dbReference type="EMBL" id="KAJ1731624.1"/>
    </source>
</evidence>
<keyword evidence="4" id="KW-1185">Reference proteome</keyword>
<dbReference type="OrthoDB" id="5599755at2759"/>
<comment type="caution">
    <text evidence="3">The sequence shown here is derived from an EMBL/GenBank/DDBJ whole genome shotgun (WGS) entry which is preliminary data.</text>
</comment>
<protein>
    <submittedName>
        <fullName evidence="3">Uncharacterized protein</fullName>
    </submittedName>
</protein>
<dbReference type="Proteomes" id="UP001143981">
    <property type="component" value="Unassembled WGS sequence"/>
</dbReference>
<dbReference type="EMBL" id="JANBOI010000308">
    <property type="protein sequence ID" value="KAJ1731624.1"/>
    <property type="molecule type" value="Genomic_DNA"/>
</dbReference>
<feature type="compositionally biased region" description="Low complexity" evidence="1">
    <location>
        <begin position="99"/>
        <end position="118"/>
    </location>
</feature>